<evidence type="ECO:0000259" key="2">
    <source>
        <dbReference type="Pfam" id="PF00501"/>
    </source>
</evidence>
<dbReference type="InterPro" id="IPR009057">
    <property type="entry name" value="Homeodomain-like_sf"/>
</dbReference>
<proteinExistence type="predicted"/>
<protein>
    <submittedName>
        <fullName evidence="3">AMP-dependent synthetase and ligase</fullName>
    </submittedName>
</protein>
<dbReference type="Proteomes" id="UP000062973">
    <property type="component" value="Chromosome"/>
</dbReference>
<keyword evidence="4" id="KW-1185">Reference proteome</keyword>
<evidence type="ECO:0000256" key="1">
    <source>
        <dbReference type="SAM" id="MobiDB-lite"/>
    </source>
</evidence>
<name>A0A076MQS2_AMYME</name>
<dbReference type="GO" id="GO:0016874">
    <property type="term" value="F:ligase activity"/>
    <property type="evidence" value="ECO:0007669"/>
    <property type="project" value="UniProtKB-KW"/>
</dbReference>
<feature type="compositionally biased region" description="Polar residues" evidence="1">
    <location>
        <begin position="221"/>
        <end position="234"/>
    </location>
</feature>
<organism evidence="3 4">
    <name type="scientific">Amycolatopsis methanolica 239</name>
    <dbReference type="NCBI Taxonomy" id="1068978"/>
    <lineage>
        <taxon>Bacteria</taxon>
        <taxon>Bacillati</taxon>
        <taxon>Actinomycetota</taxon>
        <taxon>Actinomycetes</taxon>
        <taxon>Pseudonocardiales</taxon>
        <taxon>Pseudonocardiaceae</taxon>
        <taxon>Amycolatopsis</taxon>
        <taxon>Amycolatopsis methanolica group</taxon>
    </lineage>
</organism>
<reference evidence="3 4" key="1">
    <citation type="submission" date="2014-07" db="EMBL/GenBank/DDBJ databases">
        <title>Whole Genome Sequence of the Amycolatopsis methanolica 239.</title>
        <authorList>
            <person name="Tang B."/>
        </authorList>
    </citation>
    <scope>NUCLEOTIDE SEQUENCE [LARGE SCALE GENOMIC DNA]</scope>
    <source>
        <strain evidence="3 4">239</strain>
    </source>
</reference>
<dbReference type="PATRIC" id="fig|1068978.7.peg.3136"/>
<evidence type="ECO:0000313" key="4">
    <source>
        <dbReference type="Proteomes" id="UP000062973"/>
    </source>
</evidence>
<dbReference type="Gene3D" id="1.10.10.60">
    <property type="entry name" value="Homeodomain-like"/>
    <property type="match status" value="1"/>
</dbReference>
<dbReference type="InterPro" id="IPR000873">
    <property type="entry name" value="AMP-dep_synth/lig_dom"/>
</dbReference>
<dbReference type="HOGENOM" id="CLU_1183036_0_0_11"/>
<dbReference type="SUPFAM" id="SSF46689">
    <property type="entry name" value="Homeodomain-like"/>
    <property type="match status" value="1"/>
</dbReference>
<dbReference type="Pfam" id="PF01527">
    <property type="entry name" value="HTH_Tnp_1"/>
    <property type="match status" value="1"/>
</dbReference>
<accession>A0A076MQS2</accession>
<dbReference type="Gene3D" id="3.40.50.980">
    <property type="match status" value="1"/>
</dbReference>
<dbReference type="Pfam" id="PF00501">
    <property type="entry name" value="AMP-binding"/>
    <property type="match status" value="1"/>
</dbReference>
<evidence type="ECO:0000313" key="3">
    <source>
        <dbReference type="EMBL" id="AIJ23029.1"/>
    </source>
</evidence>
<gene>
    <name evidence="3" type="ORF">AMETH_2937</name>
</gene>
<dbReference type="eggNOG" id="COG0318">
    <property type="taxonomic scope" value="Bacteria"/>
</dbReference>
<dbReference type="eggNOG" id="COG2963">
    <property type="taxonomic scope" value="Bacteria"/>
</dbReference>
<dbReference type="EMBL" id="CP009110">
    <property type="protein sequence ID" value="AIJ23029.1"/>
    <property type="molecule type" value="Genomic_DNA"/>
</dbReference>
<dbReference type="STRING" id="1068978.AMETH_2937"/>
<dbReference type="GO" id="GO:0006313">
    <property type="term" value="P:DNA transposition"/>
    <property type="evidence" value="ECO:0007669"/>
    <property type="project" value="InterPro"/>
</dbReference>
<dbReference type="PANTHER" id="PTHR43767:SF11">
    <property type="entry name" value="MEDIUM-CHAIN-FATTY-ACID--COA LIGASE"/>
    <property type="match status" value="1"/>
</dbReference>
<feature type="compositionally biased region" description="Basic and acidic residues" evidence="1">
    <location>
        <begin position="187"/>
        <end position="196"/>
    </location>
</feature>
<dbReference type="InterPro" id="IPR002514">
    <property type="entry name" value="Transposase_8"/>
</dbReference>
<feature type="domain" description="AMP-dependent synthetase/ligase" evidence="2">
    <location>
        <begin position="1"/>
        <end position="134"/>
    </location>
</feature>
<dbReference type="PANTHER" id="PTHR43767">
    <property type="entry name" value="LONG-CHAIN-FATTY-ACID--COA LIGASE"/>
    <property type="match status" value="1"/>
</dbReference>
<keyword evidence="3" id="KW-0436">Ligase</keyword>
<feature type="region of interest" description="Disordered" evidence="1">
    <location>
        <begin position="176"/>
        <end position="234"/>
    </location>
</feature>
<dbReference type="AlphaFoldDB" id="A0A076MQS2"/>
<dbReference type="GO" id="GO:0004803">
    <property type="term" value="F:transposase activity"/>
    <property type="evidence" value="ECO:0007669"/>
    <property type="project" value="InterPro"/>
</dbReference>
<sequence>MLAIVPLFHANAWGLRYAVLMAGSDLLLPDRFLQPEPLPRMMAAVRPTFAAAVPTIWSGLLSTLEKNPQDISHLRTCVVGGAALPPSVMRTFADKYGVQLLHGWGMTELVPVARTPVLRWPWVTRKDVAVPAPHPPEFRRRAVGLARQGSKPVSGLATELGISESCLRNWMAQAETDENGSASRLTSAEKKELAELRKKRRKPASLRWRMRFSNARLPTSHGRTSSQSNLPAGP</sequence>
<dbReference type="KEGG" id="amq:AMETH_2937"/>
<dbReference type="GO" id="GO:0003677">
    <property type="term" value="F:DNA binding"/>
    <property type="evidence" value="ECO:0007669"/>
    <property type="project" value="InterPro"/>
</dbReference>
<dbReference type="InterPro" id="IPR050237">
    <property type="entry name" value="ATP-dep_AMP-bd_enzyme"/>
</dbReference>
<dbReference type="SUPFAM" id="SSF56801">
    <property type="entry name" value="Acetyl-CoA synthetase-like"/>
    <property type="match status" value="1"/>
</dbReference>
<feature type="compositionally biased region" description="Basic residues" evidence="1">
    <location>
        <begin position="197"/>
        <end position="210"/>
    </location>
</feature>